<keyword evidence="1" id="KW-0472">Membrane</keyword>
<sequence length="147" mass="14259">MSATPLGLSTAPAAPGTAPGALRLLRRLLALDAAVTAANALAYLALPGTLGRLLGVDAGLLTGAGLFLLVYGAAVGLLASRPSPPPAGVGAVVEGNLLWALAGAAALAAGVLEPTTAGRVWIPLQAAVVAALAAAQYLALRAVRRAG</sequence>
<comment type="caution">
    <text evidence="2">The sequence shown here is derived from an EMBL/GenBank/DDBJ whole genome shotgun (WGS) entry which is preliminary data.</text>
</comment>
<dbReference type="RefSeq" id="WP_380900089.1">
    <property type="nucleotide sequence ID" value="NZ_JBHUFU010000007.1"/>
</dbReference>
<dbReference type="EMBL" id="JBHUFU010000007">
    <property type="protein sequence ID" value="MFD1830805.1"/>
    <property type="molecule type" value="Genomic_DNA"/>
</dbReference>
<feature type="transmembrane region" description="Helical" evidence="1">
    <location>
        <begin position="58"/>
        <end position="79"/>
    </location>
</feature>
<evidence type="ECO:0000256" key="1">
    <source>
        <dbReference type="SAM" id="Phobius"/>
    </source>
</evidence>
<accession>A0ABW4PKT8</accession>
<feature type="transmembrane region" description="Helical" evidence="1">
    <location>
        <begin position="118"/>
        <end position="140"/>
    </location>
</feature>
<keyword evidence="1" id="KW-1133">Transmembrane helix</keyword>
<keyword evidence="1" id="KW-0812">Transmembrane</keyword>
<organism evidence="2 3">
    <name type="scientific">Streptomyces desertarenae</name>
    <dbReference type="NCBI Taxonomy" id="2666184"/>
    <lineage>
        <taxon>Bacteria</taxon>
        <taxon>Bacillati</taxon>
        <taxon>Actinomycetota</taxon>
        <taxon>Actinomycetes</taxon>
        <taxon>Kitasatosporales</taxon>
        <taxon>Streptomycetaceae</taxon>
        <taxon>Streptomyces</taxon>
    </lineage>
</organism>
<evidence type="ECO:0008006" key="4">
    <source>
        <dbReference type="Google" id="ProtNLM"/>
    </source>
</evidence>
<feature type="transmembrane region" description="Helical" evidence="1">
    <location>
        <begin position="91"/>
        <end position="112"/>
    </location>
</feature>
<reference evidence="3" key="1">
    <citation type="journal article" date="2019" name="Int. J. Syst. Evol. Microbiol.">
        <title>The Global Catalogue of Microorganisms (GCM) 10K type strain sequencing project: providing services to taxonomists for standard genome sequencing and annotation.</title>
        <authorList>
            <consortium name="The Broad Institute Genomics Platform"/>
            <consortium name="The Broad Institute Genome Sequencing Center for Infectious Disease"/>
            <person name="Wu L."/>
            <person name="Ma J."/>
        </authorList>
    </citation>
    <scope>NUCLEOTIDE SEQUENCE [LARGE SCALE GENOMIC DNA]</scope>
    <source>
        <strain evidence="3">CGMCC 4.7455</strain>
    </source>
</reference>
<keyword evidence="3" id="KW-1185">Reference proteome</keyword>
<proteinExistence type="predicted"/>
<evidence type="ECO:0000313" key="2">
    <source>
        <dbReference type="EMBL" id="MFD1830805.1"/>
    </source>
</evidence>
<gene>
    <name evidence="2" type="ORF">ACFSJS_14150</name>
</gene>
<protein>
    <recommendedName>
        <fullName evidence="4">Integral membrane protein</fullName>
    </recommendedName>
</protein>
<dbReference type="Proteomes" id="UP001597365">
    <property type="component" value="Unassembled WGS sequence"/>
</dbReference>
<evidence type="ECO:0000313" key="3">
    <source>
        <dbReference type="Proteomes" id="UP001597365"/>
    </source>
</evidence>
<name>A0ABW4PKT8_9ACTN</name>